<evidence type="ECO:0000256" key="1">
    <source>
        <dbReference type="SAM" id="Phobius"/>
    </source>
</evidence>
<sequence length="86" mass="10026">MAFFEESSDDEFGVSEIDEYSSDNEFGISDRSYVNELRRRRRQKWLRERDQDEEKMIKGNSLALSPHVVFGVAVALVAIIKKLNEK</sequence>
<keyword evidence="3" id="KW-1185">Reference proteome</keyword>
<accession>W9RGP7</accession>
<dbReference type="EMBL" id="KE344192">
    <property type="protein sequence ID" value="EXB54573.1"/>
    <property type="molecule type" value="Genomic_DNA"/>
</dbReference>
<proteinExistence type="predicted"/>
<reference evidence="3" key="1">
    <citation type="submission" date="2013-01" db="EMBL/GenBank/DDBJ databases">
        <title>Draft Genome Sequence of a Mulberry Tree, Morus notabilis C.K. Schneid.</title>
        <authorList>
            <person name="He N."/>
            <person name="Zhao S."/>
        </authorList>
    </citation>
    <scope>NUCLEOTIDE SEQUENCE</scope>
</reference>
<dbReference type="Proteomes" id="UP000030645">
    <property type="component" value="Unassembled WGS sequence"/>
</dbReference>
<gene>
    <name evidence="2" type="ORF">L484_019142</name>
</gene>
<keyword evidence="1" id="KW-0812">Transmembrane</keyword>
<name>W9RGP7_9ROSA</name>
<feature type="transmembrane region" description="Helical" evidence="1">
    <location>
        <begin position="62"/>
        <end position="80"/>
    </location>
</feature>
<protein>
    <submittedName>
        <fullName evidence="2">Uncharacterized protein</fullName>
    </submittedName>
</protein>
<organism evidence="2 3">
    <name type="scientific">Morus notabilis</name>
    <dbReference type="NCBI Taxonomy" id="981085"/>
    <lineage>
        <taxon>Eukaryota</taxon>
        <taxon>Viridiplantae</taxon>
        <taxon>Streptophyta</taxon>
        <taxon>Embryophyta</taxon>
        <taxon>Tracheophyta</taxon>
        <taxon>Spermatophyta</taxon>
        <taxon>Magnoliopsida</taxon>
        <taxon>eudicotyledons</taxon>
        <taxon>Gunneridae</taxon>
        <taxon>Pentapetalae</taxon>
        <taxon>rosids</taxon>
        <taxon>fabids</taxon>
        <taxon>Rosales</taxon>
        <taxon>Moraceae</taxon>
        <taxon>Moreae</taxon>
        <taxon>Morus</taxon>
    </lineage>
</organism>
<evidence type="ECO:0000313" key="2">
    <source>
        <dbReference type="EMBL" id="EXB54573.1"/>
    </source>
</evidence>
<keyword evidence="1" id="KW-1133">Transmembrane helix</keyword>
<evidence type="ECO:0000313" key="3">
    <source>
        <dbReference type="Proteomes" id="UP000030645"/>
    </source>
</evidence>
<keyword evidence="1" id="KW-0472">Membrane</keyword>
<dbReference type="AlphaFoldDB" id="W9RGP7"/>